<evidence type="ECO:0000256" key="2">
    <source>
        <dbReference type="SAM" id="Phobius"/>
    </source>
</evidence>
<gene>
    <name evidence="3" type="ORF">LF1_49580</name>
</gene>
<name>A0A5B1CT47_9BACT</name>
<protein>
    <recommendedName>
        <fullName evidence="5">DUF2141 domain-containing protein</fullName>
    </recommendedName>
</protein>
<accession>A0A5B1CT47</accession>
<keyword evidence="2" id="KW-1133">Transmembrane helix</keyword>
<evidence type="ECO:0000313" key="3">
    <source>
        <dbReference type="EMBL" id="KAA1262394.1"/>
    </source>
</evidence>
<evidence type="ECO:0008006" key="5">
    <source>
        <dbReference type="Google" id="ProtNLM"/>
    </source>
</evidence>
<dbReference type="EMBL" id="VRLW01000001">
    <property type="protein sequence ID" value="KAA1262394.1"/>
    <property type="molecule type" value="Genomic_DNA"/>
</dbReference>
<feature type="region of interest" description="Disordered" evidence="1">
    <location>
        <begin position="186"/>
        <end position="208"/>
    </location>
</feature>
<evidence type="ECO:0000313" key="4">
    <source>
        <dbReference type="Proteomes" id="UP000322699"/>
    </source>
</evidence>
<feature type="transmembrane region" description="Helical" evidence="2">
    <location>
        <begin position="39"/>
        <end position="56"/>
    </location>
</feature>
<dbReference type="AlphaFoldDB" id="A0A5B1CT47"/>
<dbReference type="Proteomes" id="UP000322699">
    <property type="component" value="Unassembled WGS sequence"/>
</dbReference>
<dbReference type="Pfam" id="PF09912">
    <property type="entry name" value="DUF2141"/>
    <property type="match status" value="1"/>
</dbReference>
<keyword evidence="4" id="KW-1185">Reference proteome</keyword>
<keyword evidence="2" id="KW-0812">Transmembrane</keyword>
<evidence type="ECO:0000256" key="1">
    <source>
        <dbReference type="SAM" id="MobiDB-lite"/>
    </source>
</evidence>
<comment type="caution">
    <text evidence="3">The sequence shown here is derived from an EMBL/GenBank/DDBJ whole genome shotgun (WGS) entry which is preliminary data.</text>
</comment>
<proteinExistence type="predicted"/>
<organism evidence="3 4">
    <name type="scientific">Rubripirellula obstinata</name>
    <dbReference type="NCBI Taxonomy" id="406547"/>
    <lineage>
        <taxon>Bacteria</taxon>
        <taxon>Pseudomonadati</taxon>
        <taxon>Planctomycetota</taxon>
        <taxon>Planctomycetia</taxon>
        <taxon>Pirellulales</taxon>
        <taxon>Pirellulaceae</taxon>
        <taxon>Rubripirellula</taxon>
    </lineage>
</organism>
<keyword evidence="2" id="KW-0472">Membrane</keyword>
<reference evidence="3 4" key="1">
    <citation type="submission" date="2019-08" db="EMBL/GenBank/DDBJ databases">
        <title>Deep-cultivation of Planctomycetes and their phenomic and genomic characterization uncovers novel biology.</title>
        <authorList>
            <person name="Wiegand S."/>
            <person name="Jogler M."/>
            <person name="Boedeker C."/>
            <person name="Pinto D."/>
            <person name="Vollmers J."/>
            <person name="Rivas-Marin E."/>
            <person name="Kohn T."/>
            <person name="Peeters S.H."/>
            <person name="Heuer A."/>
            <person name="Rast P."/>
            <person name="Oberbeckmann S."/>
            <person name="Bunk B."/>
            <person name="Jeske O."/>
            <person name="Meyerdierks A."/>
            <person name="Storesund J.E."/>
            <person name="Kallscheuer N."/>
            <person name="Luecker S."/>
            <person name="Lage O.M."/>
            <person name="Pohl T."/>
            <person name="Merkel B.J."/>
            <person name="Hornburger P."/>
            <person name="Mueller R.-W."/>
            <person name="Bruemmer F."/>
            <person name="Labrenz M."/>
            <person name="Spormann A.M."/>
            <person name="Op Den Camp H."/>
            <person name="Overmann J."/>
            <person name="Amann R."/>
            <person name="Jetten M.S.M."/>
            <person name="Mascher T."/>
            <person name="Medema M.H."/>
            <person name="Devos D.P."/>
            <person name="Kaster A.-K."/>
            <person name="Ovreas L."/>
            <person name="Rohde M."/>
            <person name="Galperin M.Y."/>
            <person name="Jogler C."/>
        </authorList>
    </citation>
    <scope>NUCLEOTIDE SEQUENCE [LARGE SCALE GENOMIC DNA]</scope>
    <source>
        <strain evidence="3 4">LF1</strain>
    </source>
</reference>
<sequence length="208" mass="22564">MPETGPNETKNNPARKLLASDPYSRTVGEQWKDNRGTQLFFLTCLIFTIGVAFLLYRQNRFVPVEFPGGDMFQGMDSSFNDASGASEPASASIVVDGASSDVGVLRIAIYDAAEGFNDLDYAVRKAKLPIQDGQSMTRIPVAILADSFAIAVFHDENENGSLDRNAFGIPTECYGFSNNARGLTGPPSFTDAKIDRPEPGQSIKISIR</sequence>
<dbReference type="InterPro" id="IPR018673">
    <property type="entry name" value="DUF2141"/>
</dbReference>